<reference evidence="2" key="1">
    <citation type="submission" date="2020-05" db="EMBL/GenBank/DDBJ databases">
        <authorList>
            <person name="Chiriac C."/>
            <person name="Salcher M."/>
            <person name="Ghai R."/>
            <person name="Kavagutti S V."/>
        </authorList>
    </citation>
    <scope>NUCLEOTIDE SEQUENCE</scope>
</reference>
<keyword evidence="1" id="KW-0812">Transmembrane</keyword>
<feature type="transmembrane region" description="Helical" evidence="1">
    <location>
        <begin position="12"/>
        <end position="35"/>
    </location>
</feature>
<gene>
    <name evidence="2" type="ORF">UFOVP1655_54</name>
</gene>
<accession>A0A6J5T5S4</accession>
<sequence>MTTQKINNLKVIIVSSIIGFIMGSVITGFSVYQHINTEYYKLHMTNIGMMIFVKDKIYNLSEMKSME</sequence>
<evidence type="ECO:0000313" key="2">
    <source>
        <dbReference type="EMBL" id="CAB4222204.1"/>
    </source>
</evidence>
<keyword evidence="1" id="KW-0472">Membrane</keyword>
<evidence type="ECO:0000256" key="1">
    <source>
        <dbReference type="SAM" id="Phobius"/>
    </source>
</evidence>
<keyword evidence="1" id="KW-1133">Transmembrane helix</keyword>
<name>A0A6J5T5S4_9CAUD</name>
<organism evidence="2">
    <name type="scientific">uncultured Caudovirales phage</name>
    <dbReference type="NCBI Taxonomy" id="2100421"/>
    <lineage>
        <taxon>Viruses</taxon>
        <taxon>Duplodnaviria</taxon>
        <taxon>Heunggongvirae</taxon>
        <taxon>Uroviricota</taxon>
        <taxon>Caudoviricetes</taxon>
        <taxon>Peduoviridae</taxon>
        <taxon>Maltschvirus</taxon>
        <taxon>Maltschvirus maltsch</taxon>
    </lineage>
</organism>
<proteinExistence type="predicted"/>
<protein>
    <submittedName>
        <fullName evidence="2">Uncharacterized protein</fullName>
    </submittedName>
</protein>
<dbReference type="EMBL" id="LR797523">
    <property type="protein sequence ID" value="CAB4222204.1"/>
    <property type="molecule type" value="Genomic_DNA"/>
</dbReference>